<evidence type="ECO:0000256" key="2">
    <source>
        <dbReference type="ARBA" id="ARBA00022803"/>
    </source>
</evidence>
<protein>
    <recommendedName>
        <fullName evidence="6">Tetratricopeptide repeat protein 27</fullName>
    </recommendedName>
</protein>
<dbReference type="PANTHER" id="PTHR16193:SF0">
    <property type="entry name" value="TETRATRICOPEPTIDE REPEAT PROTEIN 27"/>
    <property type="match status" value="1"/>
</dbReference>
<dbReference type="PANTHER" id="PTHR16193">
    <property type="entry name" value="TETRATRICOPEPTIDE REPEAT PROTEIN 27"/>
    <property type="match status" value="1"/>
</dbReference>
<gene>
    <name evidence="4" type="ORF">KFE25_001527</name>
</gene>
<evidence type="ECO:0000313" key="5">
    <source>
        <dbReference type="Proteomes" id="UP000751190"/>
    </source>
</evidence>
<dbReference type="Proteomes" id="UP000751190">
    <property type="component" value="Unassembled WGS sequence"/>
</dbReference>
<feature type="region of interest" description="Disordered" evidence="3">
    <location>
        <begin position="336"/>
        <end position="358"/>
    </location>
</feature>
<evidence type="ECO:0000256" key="1">
    <source>
        <dbReference type="ARBA" id="ARBA00022737"/>
    </source>
</evidence>
<sequence length="885" mass="91210">MEGATSLDALLCVAPHEAREEVVAALARADGEGAFESEWLRVALDVLDGRYASALDRPLAAGLLGGAPSRDAAAGLGARARALVEAHAGAPAACKLVTWVGVACLHTVVRANFTGPPMGEAELASVSAAAAGWARSSDVDARAMLALDGEVAHRTCAAAWGLVAARALLSPSPAPLDASPWAAWWAARGAALQLRLLSGHAASLHAAALAGLCGALGALDADVAMPETAELRAALLLELAALHAHARRPLDAERAHADGLRARALALPLSGEMGVRTKFQSRAFAQLCVRPVRTADGARAHRARRPPQLRVGGLPSEVEADDDVLLAARAQSHAAEAAPAGAEVGSEAPEAAPAGAPAPADGAALVATGLSPLDQSLALLAADFARLRTRAGSDGAGSSSAAAQDESMVFVALVLSAPCDWAVQVAALHRRALLDATSTRRQPRALAQLEELAAASAREASPSDLCRVSASVWPLLLPSLRDVRLEYGRALAGLGLLADAVDAFRQAGAEEEAAIALAALGDKEQAIAILHDALASAESATAGVLCTLGDLTADDAHYRAALRGAAGRHFRAALALGASATKRREWAEATEHLRLALSLRPHAAPVWQHLAMCLLRANPPSPDEACDALRRAVSLEPTDAQSWALLGSQLLDTPGREAEARSALGRASELMPTDALLAGRHVRACCGARDLERARGTMARTHALGLALPRSALRRVFVALGGDGDGPASCPNRFAPSGDLSADARALAAAAAAAAERRLGADDVGDVEALGMAVFFAQLCADVPAEARWREARLAALHTAGTWLGDARALGTHVEECAQLLQVLERLGAPRARIVALRGTLHDVFERARDALGASAGYEELAMLRAAVRRHVGSASDDSDDSDDA</sequence>
<comment type="caution">
    <text evidence="4">The sequence shown here is derived from an EMBL/GenBank/DDBJ whole genome shotgun (WGS) entry which is preliminary data.</text>
</comment>
<name>A0A8J5X863_DIALT</name>
<reference evidence="4" key="1">
    <citation type="submission" date="2021-05" db="EMBL/GenBank/DDBJ databases">
        <title>The genome of the haptophyte Pavlova lutheri (Diacronema luteri, Pavlovales) - a model for lipid biosynthesis in eukaryotic algae.</title>
        <authorList>
            <person name="Hulatt C.J."/>
            <person name="Posewitz M.C."/>
        </authorList>
    </citation>
    <scope>NUCLEOTIDE SEQUENCE</scope>
    <source>
        <strain evidence="4">NIVA-4/92</strain>
    </source>
</reference>
<dbReference type="EMBL" id="JAGTXO010000055">
    <property type="protein sequence ID" value="KAG8458235.1"/>
    <property type="molecule type" value="Genomic_DNA"/>
</dbReference>
<dbReference type="AlphaFoldDB" id="A0A8J5X863"/>
<keyword evidence="5" id="KW-1185">Reference proteome</keyword>
<accession>A0A8J5X863</accession>
<dbReference type="InterPro" id="IPR044244">
    <property type="entry name" value="TTC27/Emw1"/>
</dbReference>
<dbReference type="OrthoDB" id="1936594at2759"/>
<dbReference type="SUPFAM" id="SSF48452">
    <property type="entry name" value="TPR-like"/>
    <property type="match status" value="1"/>
</dbReference>
<dbReference type="Gene3D" id="1.25.40.10">
    <property type="entry name" value="Tetratricopeptide repeat domain"/>
    <property type="match status" value="1"/>
</dbReference>
<proteinExistence type="predicted"/>
<evidence type="ECO:0000256" key="3">
    <source>
        <dbReference type="SAM" id="MobiDB-lite"/>
    </source>
</evidence>
<organism evidence="4 5">
    <name type="scientific">Diacronema lutheri</name>
    <name type="common">Unicellular marine alga</name>
    <name type="synonym">Monochrysis lutheri</name>
    <dbReference type="NCBI Taxonomy" id="2081491"/>
    <lineage>
        <taxon>Eukaryota</taxon>
        <taxon>Haptista</taxon>
        <taxon>Haptophyta</taxon>
        <taxon>Pavlovophyceae</taxon>
        <taxon>Pavlovales</taxon>
        <taxon>Pavlovaceae</taxon>
        <taxon>Diacronema</taxon>
    </lineage>
</organism>
<evidence type="ECO:0008006" key="6">
    <source>
        <dbReference type="Google" id="ProtNLM"/>
    </source>
</evidence>
<keyword evidence="1" id="KW-0677">Repeat</keyword>
<keyword evidence="2" id="KW-0802">TPR repeat</keyword>
<evidence type="ECO:0000313" key="4">
    <source>
        <dbReference type="EMBL" id="KAG8458235.1"/>
    </source>
</evidence>
<dbReference type="InterPro" id="IPR011990">
    <property type="entry name" value="TPR-like_helical_dom_sf"/>
</dbReference>